<accession>A0A150M4X4</accession>
<sequence length="79" mass="9246">MLINQGLKKFLISLFCIIILGLFLCNIRKSIDFTGFQVLLFRNRFVVDPPGFMRYWGSTTICRDKYNISAKKKKYDVST</sequence>
<protein>
    <submittedName>
        <fullName evidence="1">Uncharacterized protein</fullName>
    </submittedName>
</protein>
<comment type="caution">
    <text evidence="1">The sequence shown here is derived from an EMBL/GenBank/DDBJ whole genome shotgun (WGS) entry which is preliminary data.</text>
</comment>
<organism evidence="1 2">
    <name type="scientific">Caldibacillus debilis</name>
    <dbReference type="NCBI Taxonomy" id="301148"/>
    <lineage>
        <taxon>Bacteria</taxon>
        <taxon>Bacillati</taxon>
        <taxon>Bacillota</taxon>
        <taxon>Bacilli</taxon>
        <taxon>Bacillales</taxon>
        <taxon>Bacillaceae</taxon>
        <taxon>Caldibacillus</taxon>
    </lineage>
</organism>
<reference evidence="1 2" key="1">
    <citation type="submission" date="2016-01" db="EMBL/GenBank/DDBJ databases">
        <title>Draft Genome Sequences of Seven Thermophilic Sporeformers Isolated from Foods.</title>
        <authorList>
            <person name="Berendsen E.M."/>
            <person name="Wells-Bennik M.H."/>
            <person name="Krawcyk A.O."/>
            <person name="De Jong A."/>
            <person name="Holsappel S."/>
            <person name="Eijlander R.T."/>
            <person name="Kuipers O.P."/>
        </authorList>
    </citation>
    <scope>NUCLEOTIDE SEQUENCE [LARGE SCALE GENOMIC DNA]</scope>
    <source>
        <strain evidence="1 2">B4135</strain>
    </source>
</reference>
<dbReference type="Proteomes" id="UP000075683">
    <property type="component" value="Unassembled WGS sequence"/>
</dbReference>
<evidence type="ECO:0000313" key="1">
    <source>
        <dbReference type="EMBL" id="KYD19262.1"/>
    </source>
</evidence>
<dbReference type="AlphaFoldDB" id="A0A150M4X4"/>
<evidence type="ECO:0000313" key="2">
    <source>
        <dbReference type="Proteomes" id="UP000075683"/>
    </source>
</evidence>
<dbReference type="EMBL" id="LQYT01000043">
    <property type="protein sequence ID" value="KYD19262.1"/>
    <property type="molecule type" value="Genomic_DNA"/>
</dbReference>
<name>A0A150M4X4_9BACI</name>
<gene>
    <name evidence="1" type="ORF">B4135_2186</name>
</gene>
<proteinExistence type="predicted"/>